<reference evidence="2" key="1">
    <citation type="submission" date="2017-04" db="EMBL/GenBank/DDBJ databases">
        <authorList>
            <person name="Varghese N."/>
            <person name="Submissions S."/>
        </authorList>
    </citation>
    <scope>NUCLEOTIDE SEQUENCE [LARGE SCALE GENOMIC DNA]</scope>
    <source>
        <strain evidence="2">DSM 9293</strain>
    </source>
</reference>
<gene>
    <name evidence="1" type="ORF">SAMN00768000_1756</name>
</gene>
<protein>
    <submittedName>
        <fullName evidence="1">Spo0E like sporulation regulatory protein</fullName>
    </submittedName>
</protein>
<proteinExistence type="predicted"/>
<dbReference type="GO" id="GO:0043937">
    <property type="term" value="P:regulation of sporulation"/>
    <property type="evidence" value="ECO:0007669"/>
    <property type="project" value="InterPro"/>
</dbReference>
<dbReference type="Proteomes" id="UP000192660">
    <property type="component" value="Unassembled WGS sequence"/>
</dbReference>
<organism evidence="1 2">
    <name type="scientific">Sulfobacillus thermosulfidooxidans (strain DSM 9293 / VKM B-1269 / AT-1)</name>
    <dbReference type="NCBI Taxonomy" id="929705"/>
    <lineage>
        <taxon>Bacteria</taxon>
        <taxon>Bacillati</taxon>
        <taxon>Bacillota</taxon>
        <taxon>Clostridia</taxon>
        <taxon>Eubacteriales</taxon>
        <taxon>Clostridiales Family XVII. Incertae Sedis</taxon>
        <taxon>Sulfobacillus</taxon>
    </lineage>
</organism>
<evidence type="ECO:0000313" key="2">
    <source>
        <dbReference type="Proteomes" id="UP000192660"/>
    </source>
</evidence>
<name>A0A1W1WEB0_SULTA</name>
<dbReference type="EMBL" id="FWWY01000001">
    <property type="protein sequence ID" value="SMC04638.1"/>
    <property type="molecule type" value="Genomic_DNA"/>
</dbReference>
<dbReference type="AlphaFoldDB" id="A0A1W1WEB0"/>
<sequence>MREEAEQIILDRISKLKRELDRIYASTLDIYNRDLMAVSHEVDQLLVRYLRRQPLVSEQAERMAGD</sequence>
<dbReference type="InterPro" id="IPR037208">
    <property type="entry name" value="Spo0E-like_sf"/>
</dbReference>
<dbReference type="OrthoDB" id="9892587at2"/>
<dbReference type="SUPFAM" id="SSF140500">
    <property type="entry name" value="BAS1536-like"/>
    <property type="match status" value="1"/>
</dbReference>
<accession>A0A1W1WEB0</accession>
<evidence type="ECO:0000313" key="1">
    <source>
        <dbReference type="EMBL" id="SMC04638.1"/>
    </source>
</evidence>
<dbReference type="RefSeq" id="WP_028963350.1">
    <property type="nucleotide sequence ID" value="NZ_FWWY01000001.1"/>
</dbReference>
<keyword evidence="2" id="KW-1185">Reference proteome</keyword>